<evidence type="ECO:0000313" key="2">
    <source>
        <dbReference type="EMBL" id="CDY36147.1"/>
    </source>
</evidence>
<accession>A0A078HEC9</accession>
<dbReference type="EMBL" id="LK032368">
    <property type="protein sequence ID" value="CDY36147.1"/>
    <property type="molecule type" value="Genomic_DNA"/>
</dbReference>
<dbReference type="PaxDb" id="3708-A0A078HEC9"/>
<dbReference type="Proteomes" id="UP000028999">
    <property type="component" value="Unassembled WGS sequence"/>
</dbReference>
<dbReference type="PANTHER" id="PTHR46929">
    <property type="entry name" value="EXPRESSED PROTEIN"/>
    <property type="match status" value="1"/>
</dbReference>
<organism evidence="2 3">
    <name type="scientific">Brassica napus</name>
    <name type="common">Rape</name>
    <dbReference type="NCBI Taxonomy" id="3708"/>
    <lineage>
        <taxon>Eukaryota</taxon>
        <taxon>Viridiplantae</taxon>
        <taxon>Streptophyta</taxon>
        <taxon>Embryophyta</taxon>
        <taxon>Tracheophyta</taxon>
        <taxon>Spermatophyta</taxon>
        <taxon>Magnoliopsida</taxon>
        <taxon>eudicotyledons</taxon>
        <taxon>Gunneridae</taxon>
        <taxon>Pentapetalae</taxon>
        <taxon>rosids</taxon>
        <taxon>malvids</taxon>
        <taxon>Brassicales</taxon>
        <taxon>Brassicaceae</taxon>
        <taxon>Brassiceae</taxon>
        <taxon>Brassica</taxon>
    </lineage>
</organism>
<reference evidence="2 3" key="1">
    <citation type="journal article" date="2014" name="Science">
        <title>Plant genetics. Early allopolyploid evolution in the post-Neolithic Brassica napus oilseed genome.</title>
        <authorList>
            <person name="Chalhoub B."/>
            <person name="Denoeud F."/>
            <person name="Liu S."/>
            <person name="Parkin I.A."/>
            <person name="Tang H."/>
            <person name="Wang X."/>
            <person name="Chiquet J."/>
            <person name="Belcram H."/>
            <person name="Tong C."/>
            <person name="Samans B."/>
            <person name="Correa M."/>
            <person name="Da Silva C."/>
            <person name="Just J."/>
            <person name="Falentin C."/>
            <person name="Koh C.S."/>
            <person name="Le Clainche I."/>
            <person name="Bernard M."/>
            <person name="Bento P."/>
            <person name="Noel B."/>
            <person name="Labadie K."/>
            <person name="Alberti A."/>
            <person name="Charles M."/>
            <person name="Arnaud D."/>
            <person name="Guo H."/>
            <person name="Daviaud C."/>
            <person name="Alamery S."/>
            <person name="Jabbari K."/>
            <person name="Zhao M."/>
            <person name="Edger P.P."/>
            <person name="Chelaifa H."/>
            <person name="Tack D."/>
            <person name="Lassalle G."/>
            <person name="Mestiri I."/>
            <person name="Schnel N."/>
            <person name="Le Paslier M.C."/>
            <person name="Fan G."/>
            <person name="Renault V."/>
            <person name="Bayer P.E."/>
            <person name="Golicz A.A."/>
            <person name="Manoli S."/>
            <person name="Lee T.H."/>
            <person name="Thi V.H."/>
            <person name="Chalabi S."/>
            <person name="Hu Q."/>
            <person name="Fan C."/>
            <person name="Tollenaere R."/>
            <person name="Lu Y."/>
            <person name="Battail C."/>
            <person name="Shen J."/>
            <person name="Sidebottom C.H."/>
            <person name="Wang X."/>
            <person name="Canaguier A."/>
            <person name="Chauveau A."/>
            <person name="Berard A."/>
            <person name="Deniot G."/>
            <person name="Guan M."/>
            <person name="Liu Z."/>
            <person name="Sun F."/>
            <person name="Lim Y.P."/>
            <person name="Lyons E."/>
            <person name="Town C.D."/>
            <person name="Bancroft I."/>
            <person name="Wang X."/>
            <person name="Meng J."/>
            <person name="Ma J."/>
            <person name="Pires J.C."/>
            <person name="King G.J."/>
            <person name="Brunel D."/>
            <person name="Delourme R."/>
            <person name="Renard M."/>
            <person name="Aury J.M."/>
            <person name="Adams K.L."/>
            <person name="Batley J."/>
            <person name="Snowdon R.J."/>
            <person name="Tost J."/>
            <person name="Edwards D."/>
            <person name="Zhou Y."/>
            <person name="Hua W."/>
            <person name="Sharpe A.G."/>
            <person name="Paterson A.H."/>
            <person name="Guan C."/>
            <person name="Wincker P."/>
        </authorList>
    </citation>
    <scope>NUCLEOTIDE SEQUENCE [LARGE SCALE GENOMIC DNA]</scope>
    <source>
        <strain evidence="3">cv. Darmor-bzh</strain>
    </source>
</reference>
<evidence type="ECO:0000313" key="3">
    <source>
        <dbReference type="Proteomes" id="UP000028999"/>
    </source>
</evidence>
<feature type="domain" description="Myb/SANT-like" evidence="1">
    <location>
        <begin position="511"/>
        <end position="605"/>
    </location>
</feature>
<dbReference type="AlphaFoldDB" id="A0A078HEC9"/>
<gene>
    <name evidence="2" type="primary">BnaC04g37470D</name>
    <name evidence="2" type="ORF">GSBRNA2T00059995001</name>
</gene>
<feature type="domain" description="Myb/SANT-like" evidence="1">
    <location>
        <begin position="15"/>
        <end position="109"/>
    </location>
</feature>
<proteinExistence type="predicted"/>
<dbReference type="PANTHER" id="PTHR46929:SF28">
    <property type="entry name" value="MYB_SANT-LIKE DNA-BINDING DOMAIN PROTEIN"/>
    <property type="match status" value="1"/>
</dbReference>
<keyword evidence="3" id="KW-1185">Reference proteome</keyword>
<sequence>MSGQTSCNNDRTRTYWTPTMERFFIDLMLDHLHRGNRTGHTFNKQAWNEMLSVFNSKFESQYDKDVLKIRYTTLWKQYNDVKSLLDHGGFSWDQTHEMVVGDESLWSCYLKSHPEARVYKTKPVLNFNDLCLIYGYTVADGRYSRSSHDVEFEDEINGVNIGESSSGSLVMSSKETSKTEWTPVMDQYFISLMLDQIGRSNKTGNAFSKQAWTDMLALFNSRFSGQYGKRVLRHRYNKLSKYHKDMGAILKQDGFSWDETLQMIAADDAVWNSYIKEHPLGRTYRMRSLPSYNDLELIFANQVQGKDDAVPDETNASQPQSVDRTRTFWTPPMDNYLIDLLYDQVNKGNRVGQTFITSAWNEMITSFNTKFESQHGKDVLKNRYKHLRRLYNDIRFLLEQDGFSWDARRDMVVADDSVWYPYIKGHPEARPYRVKTIPIYPNLCFIFGKQMSDGRYTRLAQAFDPTPAETVRINESESEDGFKETFQMVVHAAGEEKDDYLCSSSGPSPVEWTAVMDRCLVDLMLEQVNRGNKVGETFTEQAWAEMAESFNAKFGLQADMFTLENRYILMMKERDDFNNILNLDGFVLDGEKQIIVAEDEHWEAYIKEHPDATIYKGKTLEGYGDLCKLYEHLSHEGFNCENLMIELDNCGHEIDMVDDFSSSTHKQHCKRTNPISNPGIDARKAQKTGVEMMRKPLSEAEGEGEDKFTRVQNAVDALQALPDMDDELLLDACDLLEDEKRAKTFLALDVSLRRKWLVRKLRPPSSNVYKNTNQTT</sequence>
<name>A0A078HEC9_BRANA</name>
<dbReference type="InterPro" id="IPR024752">
    <property type="entry name" value="Myb/SANT-like_dom"/>
</dbReference>
<feature type="domain" description="Myb/SANT-like" evidence="1">
    <location>
        <begin position="329"/>
        <end position="422"/>
    </location>
</feature>
<dbReference type="STRING" id="3708.A0A078HEC9"/>
<feature type="domain" description="Myb/SANT-like" evidence="1">
    <location>
        <begin position="180"/>
        <end position="274"/>
    </location>
</feature>
<protein>
    <submittedName>
        <fullName evidence="2">BnaC04g37470D protein</fullName>
    </submittedName>
</protein>
<dbReference type="Gramene" id="CDY36147">
    <property type="protein sequence ID" value="CDY36147"/>
    <property type="gene ID" value="GSBRNA2T00059995001"/>
</dbReference>
<dbReference type="OMA" id="HPEAQTF"/>
<evidence type="ECO:0000259" key="1">
    <source>
        <dbReference type="Pfam" id="PF12776"/>
    </source>
</evidence>
<dbReference type="Pfam" id="PF12776">
    <property type="entry name" value="Myb_DNA-bind_3"/>
    <property type="match status" value="4"/>
</dbReference>